<keyword evidence="3" id="KW-1003">Cell membrane</keyword>
<proteinExistence type="predicted"/>
<feature type="compositionally biased region" description="Acidic residues" evidence="9">
    <location>
        <begin position="262"/>
        <end position="278"/>
    </location>
</feature>
<dbReference type="GO" id="GO:0005886">
    <property type="term" value="C:plasma membrane"/>
    <property type="evidence" value="ECO:0007669"/>
    <property type="project" value="UniProtKB-SubCell"/>
</dbReference>
<evidence type="ECO:0000256" key="9">
    <source>
        <dbReference type="SAM" id="MobiDB-lite"/>
    </source>
</evidence>
<dbReference type="AlphaFoldDB" id="F9W7A4"/>
<sequence>MGVLAADGMNKEVFAKLCNITRGVMGLMGKDGDHKGPLQEALYGRGGREPFEGGGRFTGGSGCGFWRGYHGRSQYCSHIKGGVPRGSTNNGCFGDSLLGTLLCTCVPGQHGQDFCGLGNVTGIGVWSGGWNSGVTQNVLKKVLDEVKKKCFENNVTDVSRHVGGLQSPINKIQNQAQKKKLNNGYYLGSGTTTNRFCDGMNASEACVTYKTNSNGTQDIPWVDKILEGIKKLNEARTQQQRGTSSSGSAIDNDHHELSDIGTDNDDDGEEEEGEEESAEQTGTHNASNPSRPKRKRTKKAAAKKPRKL</sequence>
<evidence type="ECO:0000313" key="12">
    <source>
        <dbReference type="Proteomes" id="UP000000702"/>
    </source>
</evidence>
<accession>F9W7A4</accession>
<keyword evidence="5" id="KW-0732">Signal</keyword>
<evidence type="ECO:0000256" key="7">
    <source>
        <dbReference type="ARBA" id="ARBA00023180"/>
    </source>
</evidence>
<gene>
    <name evidence="11" type="ORF">TCIL3000_0_03940</name>
</gene>
<evidence type="ECO:0000313" key="11">
    <source>
        <dbReference type="EMBL" id="CCD13069.1"/>
    </source>
</evidence>
<evidence type="ECO:0000259" key="10">
    <source>
        <dbReference type="Pfam" id="PF13206"/>
    </source>
</evidence>
<dbReference type="VEuPathDB" id="TriTrypDB:TcIL3000_0_03940"/>
<keyword evidence="7" id="KW-0325">Glycoprotein</keyword>
<evidence type="ECO:0000256" key="5">
    <source>
        <dbReference type="ARBA" id="ARBA00022729"/>
    </source>
</evidence>
<dbReference type="EMBL" id="CAEQ01001008">
    <property type="protein sequence ID" value="CCD13069.1"/>
    <property type="molecule type" value="Genomic_DNA"/>
</dbReference>
<comment type="caution">
    <text evidence="11">The sequence shown here is derived from an EMBL/GenBank/DDBJ whole genome shotgun (WGS) entry which is preliminary data.</text>
</comment>
<evidence type="ECO:0000256" key="8">
    <source>
        <dbReference type="ARBA" id="ARBA00023288"/>
    </source>
</evidence>
<keyword evidence="8" id="KW-0449">Lipoprotein</keyword>
<feature type="region of interest" description="Disordered" evidence="9">
    <location>
        <begin position="234"/>
        <end position="308"/>
    </location>
</feature>
<comment type="subcellular location">
    <subcellularLocation>
        <location evidence="2">Cell membrane</location>
        <topology evidence="2">Lipid-anchor</topology>
        <topology evidence="2">GPI-anchor</topology>
    </subcellularLocation>
</comment>
<dbReference type="InterPro" id="IPR025932">
    <property type="entry name" value="Trypano_VSG_B_N_dom"/>
</dbReference>
<comment type="function">
    <text evidence="1">VSG forms a coat on the surface of the parasite. The trypanosome evades the immune response of the host by expressing a series of antigenically distinct VSGs from an estimated 1000 VSG genes.</text>
</comment>
<reference evidence="12" key="1">
    <citation type="submission" date="2011-07" db="EMBL/GenBank/DDBJ databases">
        <title>Divergent evolution of antigenic variation in African trypanosomes.</title>
        <authorList>
            <person name="Jackson A.P."/>
            <person name="Berry A."/>
            <person name="Allison H.C."/>
            <person name="Burton P."/>
            <person name="Anderson J."/>
            <person name="Aslett M."/>
            <person name="Brown R."/>
            <person name="Corton N."/>
            <person name="Harris D."/>
            <person name="Hauser H."/>
            <person name="Gamble J."/>
            <person name="Gilderthorp R."/>
            <person name="McQuillan J."/>
            <person name="Quail M.A."/>
            <person name="Sanders M."/>
            <person name="Van Tonder A."/>
            <person name="Ginger M.L."/>
            <person name="Donelson J.E."/>
            <person name="Field M.C."/>
            <person name="Barry J.D."/>
            <person name="Berriman M."/>
            <person name="Hertz-Fowler C."/>
        </authorList>
    </citation>
    <scope>NUCLEOTIDE SEQUENCE [LARGE SCALE GENOMIC DNA]</scope>
    <source>
        <strain evidence="12">IL3000</strain>
    </source>
</reference>
<evidence type="ECO:0000256" key="2">
    <source>
        <dbReference type="ARBA" id="ARBA00004609"/>
    </source>
</evidence>
<feature type="compositionally biased region" description="Low complexity" evidence="9">
    <location>
        <begin position="235"/>
        <end position="249"/>
    </location>
</feature>
<keyword evidence="6" id="KW-0472">Membrane</keyword>
<feature type="domain" description="Trypanosome variant surface glycoprotein B-type N-terminal" evidence="10">
    <location>
        <begin position="35"/>
        <end position="243"/>
    </location>
</feature>
<organism evidence="11 12">
    <name type="scientific">Trypanosoma congolense (strain IL3000)</name>
    <dbReference type="NCBI Taxonomy" id="1068625"/>
    <lineage>
        <taxon>Eukaryota</taxon>
        <taxon>Discoba</taxon>
        <taxon>Euglenozoa</taxon>
        <taxon>Kinetoplastea</taxon>
        <taxon>Metakinetoplastina</taxon>
        <taxon>Trypanosomatida</taxon>
        <taxon>Trypanosomatidae</taxon>
        <taxon>Trypanosoma</taxon>
        <taxon>Nannomonas</taxon>
    </lineage>
</organism>
<dbReference type="Pfam" id="PF13206">
    <property type="entry name" value="VSG_B"/>
    <property type="match status" value="1"/>
</dbReference>
<keyword evidence="12" id="KW-1185">Reference proteome</keyword>
<evidence type="ECO:0000256" key="4">
    <source>
        <dbReference type="ARBA" id="ARBA00022622"/>
    </source>
</evidence>
<feature type="compositionally biased region" description="Basic residues" evidence="9">
    <location>
        <begin position="291"/>
        <end position="308"/>
    </location>
</feature>
<keyword evidence="4" id="KW-0336">GPI-anchor</keyword>
<dbReference type="Proteomes" id="UP000000702">
    <property type="component" value="Unassembled WGS sequence"/>
</dbReference>
<evidence type="ECO:0000256" key="1">
    <source>
        <dbReference type="ARBA" id="ARBA00002523"/>
    </source>
</evidence>
<evidence type="ECO:0000256" key="3">
    <source>
        <dbReference type="ARBA" id="ARBA00022475"/>
    </source>
</evidence>
<dbReference type="GO" id="GO:0098552">
    <property type="term" value="C:side of membrane"/>
    <property type="evidence" value="ECO:0007669"/>
    <property type="project" value="UniProtKB-KW"/>
</dbReference>
<reference evidence="11 12" key="2">
    <citation type="journal article" date="2012" name="Proc. Natl. Acad. Sci. U.S.A.">
        <title>Antigenic diversity is generated by distinct evolutionary mechanisms in African trypanosome species.</title>
        <authorList>
            <person name="Jackson A.P."/>
            <person name="Berry A."/>
            <person name="Aslett M."/>
            <person name="Allison H.C."/>
            <person name="Burton P."/>
            <person name="Vavrova-Anderson J."/>
            <person name="Brown R."/>
            <person name="Browne H."/>
            <person name="Corton N."/>
            <person name="Hauser H."/>
            <person name="Gamble J."/>
            <person name="Gilderthorp R."/>
            <person name="Marcello L."/>
            <person name="McQuillan J."/>
            <person name="Otto T.D."/>
            <person name="Quail M.A."/>
            <person name="Sanders M.J."/>
            <person name="van Tonder A."/>
            <person name="Ginger M.L."/>
            <person name="Field M.C."/>
            <person name="Barry J.D."/>
            <person name="Hertz-Fowler C."/>
            <person name="Berriman M."/>
        </authorList>
    </citation>
    <scope>NUCLEOTIDE SEQUENCE [LARGE SCALE GENOMIC DNA]</scope>
    <source>
        <strain evidence="11 12">IL3000</strain>
    </source>
</reference>
<name>F9W7A4_TRYCI</name>
<feature type="compositionally biased region" description="Polar residues" evidence="9">
    <location>
        <begin position="279"/>
        <end position="290"/>
    </location>
</feature>
<protein>
    <submittedName>
        <fullName evidence="11">Variant surface glycoprotein</fullName>
    </submittedName>
</protein>
<evidence type="ECO:0000256" key="6">
    <source>
        <dbReference type="ARBA" id="ARBA00023136"/>
    </source>
</evidence>